<dbReference type="EMBL" id="CP048685">
    <property type="protein sequence ID" value="QPJ61320.1"/>
    <property type="molecule type" value="Genomic_DNA"/>
</dbReference>
<proteinExistence type="predicted"/>
<organism evidence="1 2">
    <name type="scientific">Candidatus Nitronauta litoralis</name>
    <dbReference type="NCBI Taxonomy" id="2705533"/>
    <lineage>
        <taxon>Bacteria</taxon>
        <taxon>Pseudomonadati</taxon>
        <taxon>Nitrospinota/Tectimicrobiota group</taxon>
        <taxon>Nitrospinota</taxon>
        <taxon>Nitrospinia</taxon>
        <taxon>Nitrospinales</taxon>
        <taxon>Nitrospinaceae</taxon>
        <taxon>Candidatus Nitronauta</taxon>
    </lineage>
</organism>
<protein>
    <submittedName>
        <fullName evidence="1">Uncharacterized protein</fullName>
    </submittedName>
</protein>
<evidence type="ECO:0000313" key="2">
    <source>
        <dbReference type="Proteomes" id="UP000594688"/>
    </source>
</evidence>
<reference evidence="1 2" key="1">
    <citation type="submission" date="2020-02" db="EMBL/GenBank/DDBJ databases">
        <title>Genomic and physiological characterization of two novel Nitrospinaceae genera.</title>
        <authorList>
            <person name="Mueller A.J."/>
            <person name="Jung M.-Y."/>
            <person name="Strachan C.R."/>
            <person name="Herbold C.W."/>
            <person name="Kirkegaard R.H."/>
            <person name="Daims H."/>
        </authorList>
    </citation>
    <scope>NUCLEOTIDE SEQUENCE [LARGE SCALE GENOMIC DNA]</scope>
    <source>
        <strain evidence="1">EB</strain>
    </source>
</reference>
<gene>
    <name evidence="1" type="ORF">G3M70_05205</name>
</gene>
<evidence type="ECO:0000313" key="1">
    <source>
        <dbReference type="EMBL" id="QPJ61320.1"/>
    </source>
</evidence>
<accession>A0A7T0FZL7</accession>
<dbReference type="Proteomes" id="UP000594688">
    <property type="component" value="Chromosome"/>
</dbReference>
<sequence length="302" mass="31824">MLRDFEQRFAQVLGSQLTAPFAGRVRTAPVDTGDNGIQIVVSVGKMKIQSPDFGSFRSENAPGITDPLRIVRLRGEVGIVVFPAQGQGRQQQLQGIDSLLYLLDTPDFRNANALASQQDQGFLLDYLKIVEADLSIRDTNTDPTPDITLEVEGWFWPIGQTGVSGDVITQAHVRQFVLPVSMVTDNGPIVAGGNAVQLNFNVGTSGSMVLQGSSSSTLPFGNIAVRLLSADGSPGQGSLSGGLAGPDNSQLTLLANGSASLSYTPPGSATNERVVVTTVIMDGNTPVRLGIELASFNIQVGN</sequence>
<dbReference type="AlphaFoldDB" id="A0A7T0FZL7"/>
<name>A0A7T0FZL7_9BACT</name>
<dbReference type="KEGG" id="nli:G3M70_05205"/>